<organism evidence="1 2">
    <name type="scientific">Candidatus Parabacteroides intestinipullorum</name>
    <dbReference type="NCBI Taxonomy" id="2838723"/>
    <lineage>
        <taxon>Bacteria</taxon>
        <taxon>Pseudomonadati</taxon>
        <taxon>Bacteroidota</taxon>
        <taxon>Bacteroidia</taxon>
        <taxon>Bacteroidales</taxon>
        <taxon>Tannerellaceae</taxon>
        <taxon>Parabacteroides</taxon>
    </lineage>
</organism>
<name>A0A9D1XAG4_9BACT</name>
<proteinExistence type="predicted"/>
<evidence type="ECO:0000313" key="2">
    <source>
        <dbReference type="Proteomes" id="UP000886740"/>
    </source>
</evidence>
<evidence type="ECO:0000313" key="1">
    <source>
        <dbReference type="EMBL" id="HIX75812.1"/>
    </source>
</evidence>
<dbReference type="EMBL" id="DXEL01000085">
    <property type="protein sequence ID" value="HIX75812.1"/>
    <property type="molecule type" value="Genomic_DNA"/>
</dbReference>
<accession>A0A9D1XAG4</accession>
<sequence>MGDGSGMINYYRVGVVRETPSKCIYTANESGQIFRIASPDFEARTDVKDGDCCAVWFRTNFSEQLGDGVYNAEISRYDSVPVWPIAETLTDTSKLWGAERIVSVDLSNGIYLEGRFFMQAKHTNHQVDQVDLFDLSYDASSDAVTDSTGRRIYEFYLRVAQEGGTGDSSTWTTTNAFVIEPFLSEAKQRESALGLDSIHFRINYPSRFNADTTGVIWSWTNLFSLGF</sequence>
<gene>
    <name evidence="1" type="ORF">H9977_12385</name>
</gene>
<dbReference type="AlphaFoldDB" id="A0A9D1XAG4"/>
<comment type="caution">
    <text evidence="1">The sequence shown here is derived from an EMBL/GenBank/DDBJ whole genome shotgun (WGS) entry which is preliminary data.</text>
</comment>
<reference evidence="1" key="2">
    <citation type="submission" date="2021-04" db="EMBL/GenBank/DDBJ databases">
        <authorList>
            <person name="Gilroy R."/>
        </authorList>
    </citation>
    <scope>NUCLEOTIDE SEQUENCE</scope>
    <source>
        <strain evidence="1">ChiGjej6B6-14162</strain>
    </source>
</reference>
<protein>
    <submittedName>
        <fullName evidence="1">Uncharacterized protein</fullName>
    </submittedName>
</protein>
<reference evidence="1" key="1">
    <citation type="journal article" date="2021" name="PeerJ">
        <title>Extensive microbial diversity within the chicken gut microbiome revealed by metagenomics and culture.</title>
        <authorList>
            <person name="Gilroy R."/>
            <person name="Ravi A."/>
            <person name="Getino M."/>
            <person name="Pursley I."/>
            <person name="Horton D.L."/>
            <person name="Alikhan N.F."/>
            <person name="Baker D."/>
            <person name="Gharbi K."/>
            <person name="Hall N."/>
            <person name="Watson M."/>
            <person name="Adriaenssens E.M."/>
            <person name="Foster-Nyarko E."/>
            <person name="Jarju S."/>
            <person name="Secka A."/>
            <person name="Antonio M."/>
            <person name="Oren A."/>
            <person name="Chaudhuri R.R."/>
            <person name="La Ragione R."/>
            <person name="Hildebrand F."/>
            <person name="Pallen M.J."/>
        </authorList>
    </citation>
    <scope>NUCLEOTIDE SEQUENCE</scope>
    <source>
        <strain evidence="1">ChiGjej6B6-14162</strain>
    </source>
</reference>
<dbReference type="Proteomes" id="UP000886740">
    <property type="component" value="Unassembled WGS sequence"/>
</dbReference>